<reference evidence="1" key="1">
    <citation type="submission" date="2018-05" db="EMBL/GenBank/DDBJ databases">
        <authorList>
            <person name="Lanie J.A."/>
            <person name="Ng W.-L."/>
            <person name="Kazmierczak K.M."/>
            <person name="Andrzejewski T.M."/>
            <person name="Davidsen T.M."/>
            <person name="Wayne K.J."/>
            <person name="Tettelin H."/>
            <person name="Glass J.I."/>
            <person name="Rusch D."/>
            <person name="Podicherti R."/>
            <person name="Tsui H.-C.T."/>
            <person name="Winkler M.E."/>
        </authorList>
    </citation>
    <scope>NUCLEOTIDE SEQUENCE</scope>
</reference>
<dbReference type="Pfam" id="PF06224">
    <property type="entry name" value="AlkZ-like"/>
    <property type="match status" value="1"/>
</dbReference>
<organism evidence="1">
    <name type="scientific">marine metagenome</name>
    <dbReference type="NCBI Taxonomy" id="408172"/>
    <lineage>
        <taxon>unclassified sequences</taxon>
        <taxon>metagenomes</taxon>
        <taxon>ecological metagenomes</taxon>
    </lineage>
</organism>
<gene>
    <name evidence="1" type="ORF">METZ01_LOCUS19828</name>
</gene>
<dbReference type="PANTHER" id="PTHR30528">
    <property type="entry name" value="CYTOPLASMIC PROTEIN"/>
    <property type="match status" value="1"/>
</dbReference>
<accession>A0A381PK46</accession>
<proteinExistence type="predicted"/>
<dbReference type="InterPro" id="IPR009351">
    <property type="entry name" value="AlkZ-like"/>
</dbReference>
<name>A0A381PK46_9ZZZZ</name>
<dbReference type="PANTHER" id="PTHR30528:SF0">
    <property type="entry name" value="CYTOPLASMIC PROTEIN"/>
    <property type="match status" value="1"/>
</dbReference>
<evidence type="ECO:0008006" key="2">
    <source>
        <dbReference type="Google" id="ProtNLM"/>
    </source>
</evidence>
<evidence type="ECO:0000313" key="1">
    <source>
        <dbReference type="EMBL" id="SUZ66974.1"/>
    </source>
</evidence>
<dbReference type="EMBL" id="UINC01000999">
    <property type="protein sequence ID" value="SUZ66974.1"/>
    <property type="molecule type" value="Genomic_DNA"/>
</dbReference>
<dbReference type="AlphaFoldDB" id="A0A381PK46"/>
<protein>
    <recommendedName>
        <fullName evidence="2">Winged helix-turn-helix domain-containing protein</fullName>
    </recommendedName>
</protein>
<sequence>MTQSLSIREARKIVLYSQCLDNRRHFGSGRDGTLEAIEHLGYVQLDTLSVVERAHHHTLWNRLGKFQPLHIDQLQRDGQIFEHWAHALALLPMKDYRFSLPMMNRIAAGDIHWSPKNTRVTKNVLERIKAEGPLQARDFGGKRPDNKMWSRSPSKRALEQLFIEGELMIPYRINFRKVYDLRERVLPTGVDTSVPSEEELCRHLIASFLRAHGLGSVKEMNYLRKGIGPAMRRTAKEMEEDGLVVPIEVKGKGQEYFSTPSTLALQLQNLPRSSLRILSPFDNAIIQRNRVNKLFDFDYQIECYVKKDKRQFGYFCLPILHRNSLVGRIDAKADRKRGVLLLYLLQLETSITDTDAVLKALNPELKRFAVFNGCDTLQLCHYNGNGRHPDFA</sequence>